<dbReference type="InterPro" id="IPR000109">
    <property type="entry name" value="POT_fam"/>
</dbReference>
<keyword evidence="5 6" id="KW-0472">Membrane</keyword>
<dbReference type="OrthoDB" id="8904098at2759"/>
<evidence type="ECO:0000313" key="8">
    <source>
        <dbReference type="Proteomes" id="UP000316621"/>
    </source>
</evidence>
<feature type="transmembrane region" description="Helical" evidence="6">
    <location>
        <begin position="552"/>
        <end position="575"/>
    </location>
</feature>
<feature type="transmembrane region" description="Helical" evidence="6">
    <location>
        <begin position="508"/>
        <end position="527"/>
    </location>
</feature>
<evidence type="ECO:0000256" key="6">
    <source>
        <dbReference type="SAM" id="Phobius"/>
    </source>
</evidence>
<comment type="similarity">
    <text evidence="2">Belongs to the major facilitator superfamily. Proton-dependent oligopeptide transporter (POT/PTR) (TC 2.A.17) family.</text>
</comment>
<keyword evidence="4 6" id="KW-1133">Transmembrane helix</keyword>
<dbReference type="SUPFAM" id="SSF103473">
    <property type="entry name" value="MFS general substrate transporter"/>
    <property type="match status" value="1"/>
</dbReference>
<name>A0A4Y7JB38_PAPSO</name>
<dbReference type="GO" id="GO:0071916">
    <property type="term" value="F:dipeptide transmembrane transporter activity"/>
    <property type="evidence" value="ECO:0007669"/>
    <property type="project" value="InterPro"/>
</dbReference>
<dbReference type="Proteomes" id="UP000316621">
    <property type="component" value="Chromosome 3"/>
</dbReference>
<dbReference type="InterPro" id="IPR044739">
    <property type="entry name" value="NRT1/PTR"/>
</dbReference>
<dbReference type="PANTHER" id="PTHR11654">
    <property type="entry name" value="OLIGOPEPTIDE TRANSPORTER-RELATED"/>
    <property type="match status" value="1"/>
</dbReference>
<feature type="transmembrane region" description="Helical" evidence="6">
    <location>
        <begin position="232"/>
        <end position="252"/>
    </location>
</feature>
<evidence type="ECO:0000256" key="3">
    <source>
        <dbReference type="ARBA" id="ARBA00022692"/>
    </source>
</evidence>
<dbReference type="EMBL" id="CM010717">
    <property type="protein sequence ID" value="RZC56939.1"/>
    <property type="molecule type" value="Genomic_DNA"/>
</dbReference>
<feature type="transmembrane region" description="Helical" evidence="6">
    <location>
        <begin position="345"/>
        <end position="362"/>
    </location>
</feature>
<feature type="transmembrane region" description="Helical" evidence="6">
    <location>
        <begin position="205"/>
        <end position="226"/>
    </location>
</feature>
<dbReference type="AlphaFoldDB" id="A0A4Y7JB38"/>
<protein>
    <recommendedName>
        <fullName evidence="9">Major facilitator superfamily (MFS) profile domain-containing protein</fullName>
    </recommendedName>
</protein>
<keyword evidence="8" id="KW-1185">Reference proteome</keyword>
<dbReference type="STRING" id="3469.A0A4Y7JB38"/>
<evidence type="ECO:0008006" key="9">
    <source>
        <dbReference type="Google" id="ProtNLM"/>
    </source>
</evidence>
<feature type="transmembrane region" description="Helical" evidence="6">
    <location>
        <begin position="382"/>
        <end position="403"/>
    </location>
</feature>
<dbReference type="CDD" id="cd17417">
    <property type="entry name" value="MFS_NPF5"/>
    <property type="match status" value="1"/>
</dbReference>
<reference evidence="7 8" key="1">
    <citation type="journal article" date="2018" name="Science">
        <title>The opium poppy genome and morphinan production.</title>
        <authorList>
            <person name="Guo L."/>
            <person name="Winzer T."/>
            <person name="Yang X."/>
            <person name="Li Y."/>
            <person name="Ning Z."/>
            <person name="He Z."/>
            <person name="Teodor R."/>
            <person name="Lu Y."/>
            <person name="Bowser T.A."/>
            <person name="Graham I.A."/>
            <person name="Ye K."/>
        </authorList>
    </citation>
    <scope>NUCLEOTIDE SEQUENCE [LARGE SCALE GENOMIC DNA]</scope>
    <source>
        <strain evidence="8">cv. HN1</strain>
        <tissue evidence="7">Leaves</tissue>
    </source>
</reference>
<dbReference type="Gramene" id="RZC56939">
    <property type="protein sequence ID" value="RZC56939"/>
    <property type="gene ID" value="C5167_015795"/>
</dbReference>
<accession>A0A4Y7JB38</accession>
<evidence type="ECO:0000256" key="4">
    <source>
        <dbReference type="ARBA" id="ARBA00022989"/>
    </source>
</evidence>
<evidence type="ECO:0000256" key="2">
    <source>
        <dbReference type="ARBA" id="ARBA00005982"/>
    </source>
</evidence>
<dbReference type="InterPro" id="IPR036259">
    <property type="entry name" value="MFS_trans_sf"/>
</dbReference>
<dbReference type="Gene3D" id="1.20.1250.20">
    <property type="entry name" value="MFS general substrate transporter like domains"/>
    <property type="match status" value="1"/>
</dbReference>
<dbReference type="GO" id="GO:0042937">
    <property type="term" value="F:tripeptide transmembrane transporter activity"/>
    <property type="evidence" value="ECO:0007669"/>
    <property type="project" value="InterPro"/>
</dbReference>
<evidence type="ECO:0000256" key="5">
    <source>
        <dbReference type="ARBA" id="ARBA00023136"/>
    </source>
</evidence>
<evidence type="ECO:0000256" key="1">
    <source>
        <dbReference type="ARBA" id="ARBA00004141"/>
    </source>
</evidence>
<evidence type="ECO:0000313" key="7">
    <source>
        <dbReference type="EMBL" id="RZC56939.1"/>
    </source>
</evidence>
<dbReference type="GO" id="GO:0016020">
    <property type="term" value="C:membrane"/>
    <property type="evidence" value="ECO:0007669"/>
    <property type="project" value="UniProtKB-SubCell"/>
</dbReference>
<dbReference type="Pfam" id="PF00854">
    <property type="entry name" value="PTR2"/>
    <property type="match status" value="1"/>
</dbReference>
<dbReference type="OMA" id="YEMCERM"/>
<feature type="transmembrane region" description="Helical" evidence="6">
    <location>
        <begin position="464"/>
        <end position="487"/>
    </location>
</feature>
<organism evidence="7 8">
    <name type="scientific">Papaver somniferum</name>
    <name type="common">Opium poppy</name>
    <dbReference type="NCBI Taxonomy" id="3469"/>
    <lineage>
        <taxon>Eukaryota</taxon>
        <taxon>Viridiplantae</taxon>
        <taxon>Streptophyta</taxon>
        <taxon>Embryophyta</taxon>
        <taxon>Tracheophyta</taxon>
        <taxon>Spermatophyta</taxon>
        <taxon>Magnoliopsida</taxon>
        <taxon>Ranunculales</taxon>
        <taxon>Papaveraceae</taxon>
        <taxon>Papaveroideae</taxon>
        <taxon>Papaver</taxon>
    </lineage>
</organism>
<keyword evidence="3 6" id="KW-0812">Transmembrane</keyword>
<sequence>MVVTNAAAVVDERGVQRNKEEEYTEDGTVDLKGRPVLRSKGGRWKACYFIVAYEAFERMSFYGISSNLILYLSRNLHQGTVSSSNNVTNWVATTWMTPIIGAYIADAYLGRYWTFLAASAIYLMGMILLTMSVSVPGLKPPTCGHGIAAKDCTLQASKFQVGIFYAALYIVAIGTGGTKPNISTMGADQFDDFEPNEKKQKLSFFNWWSFSIFFGTLAANTFLVYIQDNVGWGLGFGVPTVGIAVAIVVFLIGTPFYRHKPATGSPFAKMYKVMTAALQKRKVPYPSDPKELHELSLDEYTKGKFRMEQTNSIRIFDKAAIKTNNKAHNLCTVTQVEEIKQLMKMLPVLITTFIPSVMYAQINTLFVKQGTTLDRRMGPHFNLPPACMTAIVTIAMLISLVVYDRCIVPFIKRYTKNARGLSLLQRMGTGYCFHILVMSAAALSDRKRLSVAREHGVLSKDETIPLTIFILVPQAVLMGIADALVLVSQLEFFYDQAPEGMKSLGSSYYSTSMGIGHFLSSFILSTMSQLTKKSENEGWIVNNLNVSHIDNYYWFLAGLNVLNLIAFLIVAKFYVYRADTMELKTNDMQQGTEMQEDTTVLSVEK</sequence>
<feature type="transmembrane region" description="Helical" evidence="6">
    <location>
        <begin position="423"/>
        <end position="444"/>
    </location>
</feature>
<proteinExistence type="inferred from homology"/>
<comment type="subcellular location">
    <subcellularLocation>
        <location evidence="1">Membrane</location>
        <topology evidence="1">Multi-pass membrane protein</topology>
    </subcellularLocation>
</comment>
<feature type="transmembrane region" description="Helical" evidence="6">
    <location>
        <begin position="111"/>
        <end position="129"/>
    </location>
</feature>
<gene>
    <name evidence="7" type="ORF">C5167_015795</name>
</gene>